<name>A0AAD4N671_9BILA</name>
<feature type="domain" description="BHLH" evidence="6">
    <location>
        <begin position="58"/>
        <end position="112"/>
    </location>
</feature>
<dbReference type="Gene3D" id="4.10.280.10">
    <property type="entry name" value="Helix-loop-helix DNA-binding domain"/>
    <property type="match status" value="1"/>
</dbReference>
<evidence type="ECO:0000256" key="3">
    <source>
        <dbReference type="ARBA" id="ARBA00023163"/>
    </source>
</evidence>
<dbReference type="GO" id="GO:0046983">
    <property type="term" value="F:protein dimerization activity"/>
    <property type="evidence" value="ECO:0007669"/>
    <property type="project" value="InterPro"/>
</dbReference>
<dbReference type="InterPro" id="IPR011598">
    <property type="entry name" value="bHLH_dom"/>
</dbReference>
<dbReference type="EMBL" id="JAKKPZ010000006">
    <property type="protein sequence ID" value="KAI1720078.1"/>
    <property type="molecule type" value="Genomic_DNA"/>
</dbReference>
<keyword evidence="3" id="KW-0804">Transcription</keyword>
<dbReference type="GO" id="GO:0003677">
    <property type="term" value="F:DNA binding"/>
    <property type="evidence" value="ECO:0007669"/>
    <property type="project" value="UniProtKB-KW"/>
</dbReference>
<comment type="subcellular location">
    <subcellularLocation>
        <location evidence="1">Nucleus</location>
    </subcellularLocation>
</comment>
<dbReference type="SMART" id="SM00353">
    <property type="entry name" value="HLH"/>
    <property type="match status" value="1"/>
</dbReference>
<dbReference type="PROSITE" id="PS50888">
    <property type="entry name" value="BHLH"/>
    <property type="match status" value="1"/>
</dbReference>
<dbReference type="AlphaFoldDB" id="A0AAD4N671"/>
<keyword evidence="4" id="KW-0539">Nucleus</keyword>
<evidence type="ECO:0000313" key="7">
    <source>
        <dbReference type="EMBL" id="KAI1720078.1"/>
    </source>
</evidence>
<dbReference type="SUPFAM" id="SSF47459">
    <property type="entry name" value="HLH, helix-loop-helix DNA-binding domain"/>
    <property type="match status" value="1"/>
</dbReference>
<keyword evidence="7" id="KW-0238">DNA-binding</keyword>
<dbReference type="Proteomes" id="UP001201812">
    <property type="component" value="Unassembled WGS sequence"/>
</dbReference>
<evidence type="ECO:0000256" key="4">
    <source>
        <dbReference type="ARBA" id="ARBA00023242"/>
    </source>
</evidence>
<evidence type="ECO:0000313" key="8">
    <source>
        <dbReference type="Proteomes" id="UP001201812"/>
    </source>
</evidence>
<proteinExistence type="predicted"/>
<evidence type="ECO:0000256" key="2">
    <source>
        <dbReference type="ARBA" id="ARBA00023015"/>
    </source>
</evidence>
<feature type="compositionally biased region" description="Polar residues" evidence="5">
    <location>
        <begin position="286"/>
        <end position="299"/>
    </location>
</feature>
<protein>
    <submittedName>
        <fullName evidence="7">Helix-loop-helix DNA-binding domain-containing protein</fullName>
    </submittedName>
</protein>
<feature type="compositionally biased region" description="Polar residues" evidence="5">
    <location>
        <begin position="321"/>
        <end position="333"/>
    </location>
</feature>
<reference evidence="7" key="1">
    <citation type="submission" date="2022-01" db="EMBL/GenBank/DDBJ databases">
        <title>Genome Sequence Resource for Two Populations of Ditylenchus destructor, the Migratory Endoparasitic Phytonematode.</title>
        <authorList>
            <person name="Zhang H."/>
            <person name="Lin R."/>
            <person name="Xie B."/>
        </authorList>
    </citation>
    <scope>NUCLEOTIDE SEQUENCE</scope>
    <source>
        <strain evidence="7">BazhouSP</strain>
    </source>
</reference>
<organism evidence="7 8">
    <name type="scientific">Ditylenchus destructor</name>
    <dbReference type="NCBI Taxonomy" id="166010"/>
    <lineage>
        <taxon>Eukaryota</taxon>
        <taxon>Metazoa</taxon>
        <taxon>Ecdysozoa</taxon>
        <taxon>Nematoda</taxon>
        <taxon>Chromadorea</taxon>
        <taxon>Rhabditida</taxon>
        <taxon>Tylenchina</taxon>
        <taxon>Tylenchomorpha</taxon>
        <taxon>Sphaerularioidea</taxon>
        <taxon>Anguinidae</taxon>
        <taxon>Anguininae</taxon>
        <taxon>Ditylenchus</taxon>
    </lineage>
</organism>
<dbReference type="InterPro" id="IPR036638">
    <property type="entry name" value="HLH_DNA-bd_sf"/>
</dbReference>
<evidence type="ECO:0000256" key="1">
    <source>
        <dbReference type="ARBA" id="ARBA00004123"/>
    </source>
</evidence>
<dbReference type="PANTHER" id="PTHR10985">
    <property type="entry name" value="BASIC HELIX-LOOP-HELIX TRANSCRIPTION FACTOR, HES-RELATED"/>
    <property type="match status" value="1"/>
</dbReference>
<evidence type="ECO:0000259" key="6">
    <source>
        <dbReference type="PROSITE" id="PS50888"/>
    </source>
</evidence>
<comment type="caution">
    <text evidence="7">The sequence shown here is derived from an EMBL/GenBank/DDBJ whole genome shotgun (WGS) entry which is preliminary data.</text>
</comment>
<feature type="region of interest" description="Disordered" evidence="5">
    <location>
        <begin position="280"/>
        <end position="300"/>
    </location>
</feature>
<accession>A0AAD4N671</accession>
<keyword evidence="2" id="KW-0805">Transcription regulation</keyword>
<feature type="region of interest" description="Disordered" evidence="5">
    <location>
        <begin position="321"/>
        <end position="392"/>
    </location>
</feature>
<evidence type="ECO:0000256" key="5">
    <source>
        <dbReference type="SAM" id="MobiDB-lite"/>
    </source>
</evidence>
<dbReference type="Pfam" id="PF00010">
    <property type="entry name" value="HLH"/>
    <property type="match status" value="1"/>
</dbReference>
<gene>
    <name evidence="7" type="ORF">DdX_05449</name>
</gene>
<dbReference type="GO" id="GO:0005634">
    <property type="term" value="C:nucleus"/>
    <property type="evidence" value="ECO:0007669"/>
    <property type="project" value="UniProtKB-SubCell"/>
</dbReference>
<sequence length="392" mass="43409">MNFAQRQPIQWKRTQPATPSVIRTGEMTKFENSNSYFTSSTALFSHPSSSPPPLYSMERKIKKPLMEKKRRARMNLCFDKLKELLLQSDIQQTSKLEKADVLEKTVVYLTKLQQDNARLMQQMHQITNTDSGKAYQMGVEQGFSACMAATSETLQQMPMPNRQMLQKGLVNRFGMFMSHTNRPPNSSPSIHQLTTCQKSPPIERLPAPSVFPTNTPFNGLPCPSKRQLEQHLPLPSINKSDSVAVMPQLPSMTPFMSEASFNSTFCPVLGIGTQQPSGIFPFQAASRPNPTLSQLSSHSAVEHTDTEDCVVDVENCDNSNLTSSTLGQKSASGESKGVSVTDDSGISSPPVDEGSISPPASEKAEKRPAEPVIDPNCKRSRHVWKPYDETTM</sequence>
<dbReference type="InterPro" id="IPR050370">
    <property type="entry name" value="HES_HEY"/>
</dbReference>
<keyword evidence="8" id="KW-1185">Reference proteome</keyword>